<keyword evidence="1" id="KW-1133">Transmembrane helix</keyword>
<dbReference type="Proteomes" id="UP000252085">
    <property type="component" value="Unassembled WGS sequence"/>
</dbReference>
<feature type="transmembrane region" description="Helical" evidence="1">
    <location>
        <begin position="436"/>
        <end position="455"/>
    </location>
</feature>
<feature type="transmembrane region" description="Helical" evidence="1">
    <location>
        <begin position="412"/>
        <end position="430"/>
    </location>
</feature>
<gene>
    <name evidence="2" type="ORF">A6769_00575</name>
</gene>
<evidence type="ECO:0000313" key="3">
    <source>
        <dbReference type="Proteomes" id="UP000252085"/>
    </source>
</evidence>
<name>A0A367RXV0_NOSPU</name>
<organism evidence="2 3">
    <name type="scientific">Nostoc punctiforme NIES-2108</name>
    <dbReference type="NCBI Taxonomy" id="1356359"/>
    <lineage>
        <taxon>Bacteria</taxon>
        <taxon>Bacillati</taxon>
        <taxon>Cyanobacteriota</taxon>
        <taxon>Cyanophyceae</taxon>
        <taxon>Nostocales</taxon>
        <taxon>Nostocaceae</taxon>
        <taxon>Nostoc</taxon>
    </lineage>
</organism>
<feature type="transmembrane region" description="Helical" evidence="1">
    <location>
        <begin position="30"/>
        <end position="52"/>
    </location>
</feature>
<feature type="transmembrane region" description="Helical" evidence="1">
    <location>
        <begin position="363"/>
        <end position="381"/>
    </location>
</feature>
<reference evidence="2 3" key="1">
    <citation type="submission" date="2016-04" db="EMBL/GenBank/DDBJ databases">
        <authorList>
            <person name="Evans L.H."/>
            <person name="Alamgir A."/>
            <person name="Owens N."/>
            <person name="Weber N.D."/>
            <person name="Virtaneva K."/>
            <person name="Barbian K."/>
            <person name="Babar A."/>
            <person name="Rosenke K."/>
        </authorList>
    </citation>
    <scope>NUCLEOTIDE SEQUENCE [LARGE SCALE GENOMIC DNA]</scope>
    <source>
        <strain evidence="2">NIES-2108</strain>
    </source>
</reference>
<evidence type="ECO:0000313" key="2">
    <source>
        <dbReference type="EMBL" id="RCJ41446.1"/>
    </source>
</evidence>
<feature type="transmembrane region" description="Helical" evidence="1">
    <location>
        <begin position="73"/>
        <end position="93"/>
    </location>
</feature>
<proteinExistence type="predicted"/>
<feature type="transmembrane region" description="Helical" evidence="1">
    <location>
        <begin position="337"/>
        <end position="356"/>
    </location>
</feature>
<evidence type="ECO:0000256" key="1">
    <source>
        <dbReference type="SAM" id="Phobius"/>
    </source>
</evidence>
<keyword evidence="1" id="KW-0812">Transmembrane</keyword>
<protein>
    <submittedName>
        <fullName evidence="2">Uncharacterized protein</fullName>
    </submittedName>
</protein>
<sequence>MSSSAQGIPGLPDLTHPIELVQFGTQALKASLLLVFLIVALGVAIALISFSLRRSQPEQFIFIGEWAVRYSQLLRGLQHLTLILVLLVPGFFLCSTLSNRYHYWEQTKVAQVAESVAGEKLEQSAPQVRYTIQEPYSYTTQSNGKIVKVNDTREINRFLTLGGSQIQVKLDQSVDVPGRSSIYRVEYTADYKVVNQLKDINNFFFEASPPNGYTLLAGYKVERNGTRLQQTNLGDYGFPFQLQPGEETTFRVTYQAQGGPRWVYSAAGQLLSNFRLTAIANFAPADFASGVVPNEIKVNGRSTQFTWKFDDNVSVKNPFGVFTNTDPIRHTGIIPRLLLLAPAIFLWWILLLYLSLPMSFRNIAIAGSIFFACLLTLTYLARVINAQLAWTLISIILLILTWGLGASRSASLAAIVATIAGAVLPIFGLLVPFSGLTLSLAGLLSAVWLAVRHWYGWYSLHPEDQKLQTQKNAKD</sequence>
<accession>A0A367RXV0</accession>
<dbReference type="AlphaFoldDB" id="A0A367RXV0"/>
<feature type="transmembrane region" description="Helical" evidence="1">
    <location>
        <begin position="387"/>
        <end position="405"/>
    </location>
</feature>
<comment type="caution">
    <text evidence="2">The sequence shown here is derived from an EMBL/GenBank/DDBJ whole genome shotgun (WGS) entry which is preliminary data.</text>
</comment>
<keyword evidence="1" id="KW-0472">Membrane</keyword>
<dbReference type="EMBL" id="LXQE01000029">
    <property type="protein sequence ID" value="RCJ41446.1"/>
    <property type="molecule type" value="Genomic_DNA"/>
</dbReference>